<dbReference type="PANTHER" id="PTHR31313:SF81">
    <property type="entry name" value="TY1 ENHANCER ACTIVATOR"/>
    <property type="match status" value="1"/>
</dbReference>
<dbReference type="CDD" id="cd12148">
    <property type="entry name" value="fungal_TF_MHR"/>
    <property type="match status" value="1"/>
</dbReference>
<dbReference type="Proteomes" id="UP000298061">
    <property type="component" value="Unassembled WGS sequence"/>
</dbReference>
<keyword evidence="6" id="KW-0238">DNA-binding</keyword>
<sequence>MSPTFSVNMVKAEEDSDMERLCAPTELLHLENDDIQLYGPTSFFRLRKALHSRMSFMDSQDEMSPMPLRLDGKTPPTFDWARYLPENTHLSRAEHDRSLDLFLRFFTSWRSDVIAAFFLRDMYKVLSVPHSEAPRASHYSPMLHNALISLALAFSDDPALKHITMRRVFATEAKRYFEEECSRPKLSAVMALEFIATFHSTQGDHQLGYMYFGISARMSQALGLDIDCSDCVEKGKLSESEMRDRNWLYWNMTILDIFWSLYVGREFCLPAPGDRAPGYDFHAPASFDMPPAYHEPACHNANSGSLADTFVAMCQLAQIGRQVIGVVNKLSRTQLSPEATNNILSKMDLQLAKWKQDLPEDVELKSTTSSKALPHRLMIQMSYHCLAVILHRAFCVSSDNLLQDEHLKICQKSAVAILSLVRVWRELYTLRYVPMAVVQILACAGTIFILLAIQTMSKARAAPTTYRTSVDHAEKCVKFLGEIGESWEGAIVMAQTLSDFLREQVESRHAAVQMDAAPYPAGSFYHFQLQQTDGGDQATDTSSIPSSQEGDMAATFISSSHLNGQSWEHGNIYNGSYAPVYPAPHPHVQFFPIPELGMADGFAFPPPAPDAVYKNSASDGSFNDYSFSNAGFQGVETTLAGPSSGYSYSMTAHPDDECMFFAPTITSLASFTRQNNEKLSKRHGQDASPLSKAEVFSLCISVGNADSLGDTRRIEFERSLDVLGIGEKQRWVLDVDGLQDNFTEKWDTSLIADVVRPYVLENDITTILTFDEHGISSHPNHVSLYYGVSYLLSNLSHEGPLRTAYALASVPTPAKYLGPTAPLLAKLDGVLSYCDARSIASNCPYATRLPGMPVFVAGMRQYLTAVRAMRQHRTQLVWYRWLYVLFSRYMWVNEWVEIPANV</sequence>
<dbReference type="GO" id="GO:0008270">
    <property type="term" value="F:zinc ion binding"/>
    <property type="evidence" value="ECO:0007669"/>
    <property type="project" value="InterPro"/>
</dbReference>
<comment type="similarity">
    <text evidence="1">Belongs to the PIGL family.</text>
</comment>
<dbReference type="InterPro" id="IPR003737">
    <property type="entry name" value="GlcNAc_PI_deacetylase-related"/>
</dbReference>
<evidence type="ECO:0000256" key="6">
    <source>
        <dbReference type="ARBA" id="ARBA00023125"/>
    </source>
</evidence>
<dbReference type="GO" id="GO:0000225">
    <property type="term" value="F:N-acetylglucosaminylphosphatidylinositol deacetylase activity"/>
    <property type="evidence" value="ECO:0007669"/>
    <property type="project" value="UniProtKB-EC"/>
</dbReference>
<dbReference type="InterPro" id="IPR051615">
    <property type="entry name" value="Transcr_Regulatory_Elem"/>
</dbReference>
<accession>A0A4Z0A868</accession>
<keyword evidence="5" id="KW-0805">Transcription regulation</keyword>
<dbReference type="GO" id="GO:0003677">
    <property type="term" value="F:DNA binding"/>
    <property type="evidence" value="ECO:0007669"/>
    <property type="project" value="UniProtKB-KW"/>
</dbReference>
<dbReference type="EMBL" id="SFCI01000106">
    <property type="protein sequence ID" value="TFY82464.1"/>
    <property type="molecule type" value="Genomic_DNA"/>
</dbReference>
<dbReference type="Pfam" id="PF02585">
    <property type="entry name" value="PIG-L"/>
    <property type="match status" value="1"/>
</dbReference>
<dbReference type="Pfam" id="PF04082">
    <property type="entry name" value="Fungal_trans"/>
    <property type="match status" value="1"/>
</dbReference>
<evidence type="ECO:0000313" key="10">
    <source>
        <dbReference type="EMBL" id="TFY82464.1"/>
    </source>
</evidence>
<dbReference type="OrthoDB" id="2154091at2759"/>
<dbReference type="STRING" id="135208.A0A4Z0A868"/>
<name>A0A4Z0A868_9AGAM</name>
<evidence type="ECO:0000256" key="1">
    <source>
        <dbReference type="ARBA" id="ARBA00006066"/>
    </source>
</evidence>
<evidence type="ECO:0000256" key="4">
    <source>
        <dbReference type="ARBA" id="ARBA00022833"/>
    </source>
</evidence>
<evidence type="ECO:0000256" key="5">
    <source>
        <dbReference type="ARBA" id="ARBA00023015"/>
    </source>
</evidence>
<dbReference type="PANTHER" id="PTHR31313">
    <property type="entry name" value="TY1 ENHANCER ACTIVATOR"/>
    <property type="match status" value="1"/>
</dbReference>
<dbReference type="SUPFAM" id="SSF102588">
    <property type="entry name" value="LmbE-like"/>
    <property type="match status" value="1"/>
</dbReference>
<evidence type="ECO:0000313" key="11">
    <source>
        <dbReference type="Proteomes" id="UP000298061"/>
    </source>
</evidence>
<evidence type="ECO:0000259" key="9">
    <source>
        <dbReference type="Pfam" id="PF04082"/>
    </source>
</evidence>
<organism evidence="10 11">
    <name type="scientific">Hericium alpestre</name>
    <dbReference type="NCBI Taxonomy" id="135208"/>
    <lineage>
        <taxon>Eukaryota</taxon>
        <taxon>Fungi</taxon>
        <taxon>Dikarya</taxon>
        <taxon>Basidiomycota</taxon>
        <taxon>Agaricomycotina</taxon>
        <taxon>Agaricomycetes</taxon>
        <taxon>Russulales</taxon>
        <taxon>Hericiaceae</taxon>
        <taxon>Hericium</taxon>
    </lineage>
</organism>
<dbReference type="Gene3D" id="3.40.50.10320">
    <property type="entry name" value="LmbE-like"/>
    <property type="match status" value="1"/>
</dbReference>
<dbReference type="AlphaFoldDB" id="A0A4Z0A868"/>
<reference evidence="10 11" key="1">
    <citation type="submission" date="2019-02" db="EMBL/GenBank/DDBJ databases">
        <title>Genome sequencing of the rare red list fungi Hericium alpestre (H. flagellum).</title>
        <authorList>
            <person name="Buettner E."/>
            <person name="Kellner H."/>
        </authorList>
    </citation>
    <scope>NUCLEOTIDE SEQUENCE [LARGE SCALE GENOMIC DNA]</scope>
    <source>
        <strain evidence="10 11">DSM 108284</strain>
    </source>
</reference>
<gene>
    <name evidence="10" type="ORF">EWM64_g1549</name>
</gene>
<dbReference type="InterPro" id="IPR007219">
    <property type="entry name" value="XnlR_reg_dom"/>
</dbReference>
<keyword evidence="4" id="KW-0862">Zinc</keyword>
<comment type="caution">
    <text evidence="10">The sequence shown here is derived from an EMBL/GenBank/DDBJ whole genome shotgun (WGS) entry which is preliminary data.</text>
</comment>
<evidence type="ECO:0000256" key="7">
    <source>
        <dbReference type="ARBA" id="ARBA00023163"/>
    </source>
</evidence>
<keyword evidence="8" id="KW-0539">Nucleus</keyword>
<dbReference type="InterPro" id="IPR024078">
    <property type="entry name" value="LmbE-like_dom_sf"/>
</dbReference>
<evidence type="ECO:0000256" key="2">
    <source>
        <dbReference type="ARBA" id="ARBA00012176"/>
    </source>
</evidence>
<keyword evidence="11" id="KW-1185">Reference proteome</keyword>
<evidence type="ECO:0000256" key="3">
    <source>
        <dbReference type="ARBA" id="ARBA00022723"/>
    </source>
</evidence>
<dbReference type="GO" id="GO:0006351">
    <property type="term" value="P:DNA-templated transcription"/>
    <property type="evidence" value="ECO:0007669"/>
    <property type="project" value="InterPro"/>
</dbReference>
<protein>
    <recommendedName>
        <fullName evidence="2">N-acetylglucosaminylphosphatidylinositol deacetylase</fullName>
        <ecNumber evidence="2">3.5.1.89</ecNumber>
    </recommendedName>
</protein>
<proteinExistence type="inferred from homology"/>
<keyword evidence="7" id="KW-0804">Transcription</keyword>
<keyword evidence="3" id="KW-0479">Metal-binding</keyword>
<feature type="domain" description="Xylanolytic transcriptional activator regulatory" evidence="9">
    <location>
        <begin position="129"/>
        <end position="268"/>
    </location>
</feature>
<dbReference type="EC" id="3.5.1.89" evidence="2"/>
<evidence type="ECO:0000256" key="8">
    <source>
        <dbReference type="ARBA" id="ARBA00023242"/>
    </source>
</evidence>